<gene>
    <name evidence="1" type="ORF">MML48_1g15685</name>
</gene>
<name>A0ACB9TSF1_HOLOL</name>
<reference evidence="1" key="1">
    <citation type="submission" date="2022-04" db="EMBL/GenBank/DDBJ databases">
        <title>Chromosome-scale genome assembly of Holotrichia oblita Faldermann.</title>
        <authorList>
            <person name="Rongchong L."/>
        </authorList>
    </citation>
    <scope>NUCLEOTIDE SEQUENCE</scope>
    <source>
        <strain evidence="1">81SQS9</strain>
    </source>
</reference>
<comment type="caution">
    <text evidence="1">The sequence shown here is derived from an EMBL/GenBank/DDBJ whole genome shotgun (WGS) entry which is preliminary data.</text>
</comment>
<dbReference type="EMBL" id="CM043015">
    <property type="protein sequence ID" value="KAI4469667.1"/>
    <property type="molecule type" value="Genomic_DNA"/>
</dbReference>
<protein>
    <submittedName>
        <fullName evidence="1">Uncharacterized protein</fullName>
    </submittedName>
</protein>
<proteinExistence type="predicted"/>
<evidence type="ECO:0000313" key="2">
    <source>
        <dbReference type="Proteomes" id="UP001056778"/>
    </source>
</evidence>
<accession>A0ACB9TSF1</accession>
<sequence length="156" mass="17392">MNHTGRGRISWEYFDAFENIYFDDRNVYFPPTIGSMEITKSNTESEILSAQQNSNPSTSQHSSENFLPTASTSEPSSSKFAFSEPISPQSCSSKTPLSEPPISTPLPPTPQSSIESSPNPCNGKVSKKNDKSSGMKNLFLLRQRQIDIEERRVQEL</sequence>
<dbReference type="Proteomes" id="UP001056778">
    <property type="component" value="Chromosome 1"/>
</dbReference>
<evidence type="ECO:0000313" key="1">
    <source>
        <dbReference type="EMBL" id="KAI4469667.1"/>
    </source>
</evidence>
<organism evidence="1 2">
    <name type="scientific">Holotrichia oblita</name>
    <name type="common">Chafer beetle</name>
    <dbReference type="NCBI Taxonomy" id="644536"/>
    <lineage>
        <taxon>Eukaryota</taxon>
        <taxon>Metazoa</taxon>
        <taxon>Ecdysozoa</taxon>
        <taxon>Arthropoda</taxon>
        <taxon>Hexapoda</taxon>
        <taxon>Insecta</taxon>
        <taxon>Pterygota</taxon>
        <taxon>Neoptera</taxon>
        <taxon>Endopterygota</taxon>
        <taxon>Coleoptera</taxon>
        <taxon>Polyphaga</taxon>
        <taxon>Scarabaeiformia</taxon>
        <taxon>Scarabaeidae</taxon>
        <taxon>Melolonthinae</taxon>
        <taxon>Holotrichia</taxon>
    </lineage>
</organism>
<keyword evidence="2" id="KW-1185">Reference proteome</keyword>